<geneLocation type="plasmid" evidence="2">
    <name>pTfr446</name>
</geneLocation>
<dbReference type="Gene3D" id="3.30.565.60">
    <property type="match status" value="1"/>
</dbReference>
<dbReference type="PANTHER" id="PTHR30595">
    <property type="entry name" value="GLPR-RELATED TRANSCRIPTIONAL REPRESSOR"/>
    <property type="match status" value="1"/>
</dbReference>
<dbReference type="EMBL" id="CP072748">
    <property type="protein sequence ID" value="QTX10753.1"/>
    <property type="molecule type" value="Genomic_DNA"/>
</dbReference>
<name>A0A8B0SFA8_9GAMM</name>
<proteinExistence type="predicted"/>
<keyword evidence="4" id="KW-1185">Reference proteome</keyword>
<organism evidence="3">
    <name type="scientific">Thiothrix fructosivorans</name>
    <dbReference type="NCBI Taxonomy" id="111770"/>
    <lineage>
        <taxon>Bacteria</taxon>
        <taxon>Pseudomonadati</taxon>
        <taxon>Pseudomonadota</taxon>
        <taxon>Gammaproteobacteria</taxon>
        <taxon>Thiotrichales</taxon>
        <taxon>Thiotrichaceae</taxon>
        <taxon>Thiothrix</taxon>
    </lineage>
</organism>
<dbReference type="InterPro" id="IPR007421">
    <property type="entry name" value="Schlafen_AlbA_2_dom"/>
</dbReference>
<dbReference type="AlphaFoldDB" id="A0A8B0SFA8"/>
<keyword evidence="2" id="KW-0614">Plasmid</keyword>
<dbReference type="InterPro" id="IPR038461">
    <property type="entry name" value="Schlafen_AlbA_2_dom_sf"/>
</dbReference>
<reference evidence="2 4" key="1">
    <citation type="submission" date="2021-03" db="EMBL/GenBank/DDBJ databases">
        <title>Draft genome and methylome analysis of Thiotrix fructosivoruns ATCC 49748.</title>
        <authorList>
            <person name="Fomenkov A."/>
            <person name="Grabovich M.Y."/>
            <person name="Roberts R.J."/>
        </authorList>
    </citation>
    <scope>NUCLEOTIDE SEQUENCE [LARGE SCALE GENOMIC DNA]</scope>
    <source>
        <strain evidence="2 4">ATCC 49748</strain>
        <plasmid evidence="2">pTfr446</plasmid>
    </source>
</reference>
<evidence type="ECO:0000313" key="2">
    <source>
        <dbReference type="EMBL" id="MBO0611582.1"/>
    </source>
</evidence>
<evidence type="ECO:0000313" key="3">
    <source>
        <dbReference type="EMBL" id="QTX10753.1"/>
    </source>
</evidence>
<feature type="domain" description="Schlafen AlbA-2" evidence="1">
    <location>
        <begin position="14"/>
        <end position="124"/>
    </location>
</feature>
<gene>
    <name evidence="2" type="ORF">J1836_01385</name>
    <name evidence="3" type="ORF">J1836_019685</name>
</gene>
<dbReference type="Pfam" id="PF13749">
    <property type="entry name" value="HATPase_c_4"/>
    <property type="match status" value="1"/>
</dbReference>
<dbReference type="Pfam" id="PF04326">
    <property type="entry name" value="SLFN_AlbA_2"/>
    <property type="match status" value="1"/>
</dbReference>
<evidence type="ECO:0000313" key="4">
    <source>
        <dbReference type="Proteomes" id="UP000664466"/>
    </source>
</evidence>
<accession>A0A8B0SFA8</accession>
<dbReference type="Gene3D" id="3.30.950.30">
    <property type="entry name" value="Schlafen, AAA domain"/>
    <property type="match status" value="1"/>
</dbReference>
<dbReference type="InterPro" id="IPR038475">
    <property type="entry name" value="RecG_C_sf"/>
</dbReference>
<reference evidence="3" key="2">
    <citation type="submission" date="2021-04" db="EMBL/GenBank/DDBJ databases">
        <title>Complete Genome and methylome analysis of Thiothrix fructosivorans ATCC 49748.</title>
        <authorList>
            <person name="Fomenkov A."/>
            <person name="Sun L."/>
            <person name="Vincze T."/>
            <person name="Grabovich M.Y."/>
            <person name="Roberts R.J."/>
        </authorList>
    </citation>
    <scope>NUCLEOTIDE SEQUENCE</scope>
    <source>
        <strain evidence="3">ATCC 49748</strain>
    </source>
</reference>
<evidence type="ECO:0000259" key="1">
    <source>
        <dbReference type="Pfam" id="PF04326"/>
    </source>
</evidence>
<dbReference type="RefSeq" id="WP_207249483.1">
    <property type="nucleotide sequence ID" value="NZ_JAFMPM010000005.1"/>
</dbReference>
<dbReference type="EMBL" id="JAFMPM010000005">
    <property type="protein sequence ID" value="MBO0611582.1"/>
    <property type="molecule type" value="Genomic_DNA"/>
</dbReference>
<protein>
    <submittedName>
        <fullName evidence="2 3">DNA binding domain-containing protein</fullName>
    </submittedName>
</protein>
<dbReference type="Proteomes" id="UP000664466">
    <property type="component" value="Unassembled WGS sequence"/>
</dbReference>
<dbReference type="PANTHER" id="PTHR30595:SF6">
    <property type="entry name" value="SCHLAFEN ALBA-2 DOMAIN-CONTAINING PROTEIN"/>
    <property type="match status" value="1"/>
</dbReference>
<sequence>MTPQELQTLIQQGENAAVEFKALPLRPEALAREMVAFANSAGGTILLGVADDGTVLGIDGSDQLEEWVMNIARTAVIPALTVTYETVAINATRVAVVAVPKGSDKPYQTGDKYLMRVGSTNRVATQAELMRLFQMSGVFHYDTLPVANASINDLNMAALDSYFANYGFEFSKEADIARRQLLINTDILAPSGEPTIGGLLMFGINPSRYLPQAAIMFAHFNGLEIAAELIDRQEIIGTLPQQVDAAVAVMKNNLLRPSTIEGMKRKDTRQLPPDKVLREMVVNACVHRNYAIAGSRIRIFMFDDRIECISPGRLPNTVTVEKLRSGVSYASNPVLLKFMDNLRYIDRLGRGFPMIYREMQQIGKEVNVYELGEELRVVLPL</sequence>